<dbReference type="Pfam" id="PF00561">
    <property type="entry name" value="Abhydrolase_1"/>
    <property type="match status" value="1"/>
</dbReference>
<dbReference type="SUPFAM" id="SSF51230">
    <property type="entry name" value="Single hybrid motif"/>
    <property type="match status" value="1"/>
</dbReference>
<accession>A0A1H6NMH3</accession>
<evidence type="ECO:0000259" key="3">
    <source>
        <dbReference type="PROSITE" id="PS50968"/>
    </source>
</evidence>
<dbReference type="RefSeq" id="WP_090849059.1">
    <property type="nucleotide sequence ID" value="NZ_FNXG01000009.1"/>
</dbReference>
<sequence length="367" mass="39031">MADITPILMPKWGLSMREGKLAAWHVAEGAEISPGDEIMDVETDKIANVVEAADGGLLRRRVGIEGETYPVRALLAVMAPEAVPDAEIDAYVAAYQAPSAGDEDEDAGPSYQYADLPMGRIRYAERPGEGVPLVLIHGFGGDLDNWLFNIDALAEAAPVYALDLPGHGQSVKSARPAGLDLMVSTVIAFMDHLGIGRAHLAGHSMGGLVAGTLAARHPARAASVTLICPAGLGAEINADYIDGFVQATGRRDLKPVLAHLFKDQSLVSRAMVEDLLKYKRLDGVQEFLAELSATLFREGRQAERLAEALAASGVPAQVIWGEADAIIPAAHAESLQGASRHVIPDAGHMVQMEQSAEVNRLIRDFIA</sequence>
<feature type="domain" description="Lipoyl-binding" evidence="3">
    <location>
        <begin position="4"/>
        <end position="79"/>
    </location>
</feature>
<dbReference type="InterPro" id="IPR003016">
    <property type="entry name" value="2-oxoA_DH_lipoyl-BS"/>
</dbReference>
<evidence type="ECO:0000313" key="5">
    <source>
        <dbReference type="Proteomes" id="UP000199125"/>
    </source>
</evidence>
<proteinExistence type="predicted"/>
<dbReference type="GO" id="GO:0016740">
    <property type="term" value="F:transferase activity"/>
    <property type="evidence" value="ECO:0007669"/>
    <property type="project" value="UniProtKB-KW"/>
</dbReference>
<dbReference type="Proteomes" id="UP000199125">
    <property type="component" value="Unassembled WGS sequence"/>
</dbReference>
<evidence type="ECO:0000313" key="4">
    <source>
        <dbReference type="EMBL" id="SEI12464.1"/>
    </source>
</evidence>
<organism evidence="4 5">
    <name type="scientific">Paracoccus alkenifer</name>
    <dbReference type="NCBI Taxonomy" id="65735"/>
    <lineage>
        <taxon>Bacteria</taxon>
        <taxon>Pseudomonadati</taxon>
        <taxon>Pseudomonadota</taxon>
        <taxon>Alphaproteobacteria</taxon>
        <taxon>Rhodobacterales</taxon>
        <taxon>Paracoccaceae</taxon>
        <taxon>Paracoccus</taxon>
    </lineage>
</organism>
<dbReference type="InterPro" id="IPR050266">
    <property type="entry name" value="AB_hydrolase_sf"/>
</dbReference>
<dbReference type="InterPro" id="IPR000073">
    <property type="entry name" value="AB_hydrolase_1"/>
</dbReference>
<gene>
    <name evidence="4" type="ORF">SAMN04488075_3105</name>
</gene>
<reference evidence="5" key="1">
    <citation type="submission" date="2016-10" db="EMBL/GenBank/DDBJ databases">
        <authorList>
            <person name="Varghese N."/>
            <person name="Submissions S."/>
        </authorList>
    </citation>
    <scope>NUCLEOTIDE SEQUENCE [LARGE SCALE GENOMIC DNA]</scope>
    <source>
        <strain evidence="5">DSM 11593</strain>
    </source>
</reference>
<dbReference type="InterPro" id="IPR011053">
    <property type="entry name" value="Single_hybrid_motif"/>
</dbReference>
<dbReference type="Gene3D" id="2.40.50.100">
    <property type="match status" value="1"/>
</dbReference>
<dbReference type="OrthoDB" id="9804723at2"/>
<keyword evidence="4" id="KW-0808">Transferase</keyword>
<dbReference type="SUPFAM" id="SSF53474">
    <property type="entry name" value="alpha/beta-Hydrolases"/>
    <property type="match status" value="1"/>
</dbReference>
<dbReference type="GO" id="GO:0046464">
    <property type="term" value="P:acylglycerol catabolic process"/>
    <property type="evidence" value="ECO:0007669"/>
    <property type="project" value="TreeGrafter"/>
</dbReference>
<dbReference type="NCBIfam" id="NF011457">
    <property type="entry name" value="PRK14875.1"/>
    <property type="match status" value="1"/>
</dbReference>
<dbReference type="PROSITE" id="PS00189">
    <property type="entry name" value="LIPOYL"/>
    <property type="match status" value="1"/>
</dbReference>
<keyword evidence="4" id="KW-0670">Pyruvate</keyword>
<dbReference type="PROSITE" id="PS50968">
    <property type="entry name" value="BIOTINYL_LIPOYL"/>
    <property type="match status" value="1"/>
</dbReference>
<dbReference type="PANTHER" id="PTHR43798:SF5">
    <property type="entry name" value="MONOACYLGLYCEROL LIPASE ABHD6"/>
    <property type="match status" value="1"/>
</dbReference>
<dbReference type="PANTHER" id="PTHR43798">
    <property type="entry name" value="MONOACYLGLYCEROL LIPASE"/>
    <property type="match status" value="1"/>
</dbReference>
<dbReference type="GO" id="GO:0047372">
    <property type="term" value="F:monoacylglycerol lipase activity"/>
    <property type="evidence" value="ECO:0007669"/>
    <property type="project" value="TreeGrafter"/>
</dbReference>
<keyword evidence="2" id="KW-0450">Lipoyl</keyword>
<dbReference type="Pfam" id="PF00364">
    <property type="entry name" value="Biotin_lipoyl"/>
    <property type="match status" value="1"/>
</dbReference>
<evidence type="ECO:0000256" key="2">
    <source>
        <dbReference type="ARBA" id="ARBA00022823"/>
    </source>
</evidence>
<keyword evidence="5" id="KW-1185">Reference proteome</keyword>
<dbReference type="GO" id="GO:0016020">
    <property type="term" value="C:membrane"/>
    <property type="evidence" value="ECO:0007669"/>
    <property type="project" value="TreeGrafter"/>
</dbReference>
<evidence type="ECO:0000256" key="1">
    <source>
        <dbReference type="ARBA" id="ARBA00001938"/>
    </source>
</evidence>
<dbReference type="Gene3D" id="3.40.50.1820">
    <property type="entry name" value="alpha/beta hydrolase"/>
    <property type="match status" value="1"/>
</dbReference>
<dbReference type="PRINTS" id="PR00111">
    <property type="entry name" value="ABHYDROLASE"/>
</dbReference>
<comment type="cofactor">
    <cofactor evidence="1">
        <name>(R)-lipoate</name>
        <dbReference type="ChEBI" id="CHEBI:83088"/>
    </cofactor>
</comment>
<protein>
    <submittedName>
        <fullName evidence="4">Pyruvate dehydrogenase E2 component (Dihydrolipoamide acetyltransferase)</fullName>
    </submittedName>
</protein>
<dbReference type="InterPro" id="IPR029058">
    <property type="entry name" value="AB_hydrolase_fold"/>
</dbReference>
<dbReference type="CDD" id="cd06849">
    <property type="entry name" value="lipoyl_domain"/>
    <property type="match status" value="1"/>
</dbReference>
<dbReference type="STRING" id="65735.SAMN04488075_3105"/>
<dbReference type="AlphaFoldDB" id="A0A1H6NMH3"/>
<dbReference type="EMBL" id="FNXG01000009">
    <property type="protein sequence ID" value="SEI12464.1"/>
    <property type="molecule type" value="Genomic_DNA"/>
</dbReference>
<name>A0A1H6NMH3_9RHOB</name>
<dbReference type="InterPro" id="IPR000089">
    <property type="entry name" value="Biotin_lipoyl"/>
</dbReference>